<keyword evidence="1" id="KW-1133">Transmembrane helix</keyword>
<dbReference type="Pfam" id="PF01431">
    <property type="entry name" value="Peptidase_M13"/>
    <property type="match status" value="1"/>
</dbReference>
<dbReference type="OrthoDB" id="5866043at2759"/>
<sequence length="494" mass="57112">MDCVSLISSNVDYSVDPCDNFFAHVCPVTSENHFMRSLVEIKNKIVDDYKAMNPMFDDFSYDKTSQTADTIRQLLQSGELRKLCVKKEKLVTLFTRHLLKFEVSDTERMERWKALSCEGKLEMIKQFPDPARKYKLSRYILKEAIDASIANSQMKKLDGKVRKLFKKLKLAVLKQLRKTPWAIRNGAVEMYESALQNINFTTFSNLQPSVQNLTSGFVKVRRECVESLNGEFSEEIEYGICEVIAVGEGLRALSKPIESVYSSDMNDILKDSLEMWNSQDNHVYVGNDFLLMANTDYLSDLYGGIGFSLTHEILHTLVFDYRDVLLNKTLAPFWTKDSKCVEEQTMKTCETFPTVTCNSTLTFEEDAADLAAYRIVWNVHQKEYGRKTVVPNYESLDKKQLFFYGAAVVFCYPVSIFYWRVYNLNLFLQNAMNPTSVPDFDHSSSYQRINSLMSQMEQFSDAFKCKPTDKMVMNRARHCELYGSNAQRKHSFRQ</sequence>
<dbReference type="InterPro" id="IPR018497">
    <property type="entry name" value="Peptidase_M13_C"/>
</dbReference>
<dbReference type="GO" id="GO:0016485">
    <property type="term" value="P:protein processing"/>
    <property type="evidence" value="ECO:0007669"/>
    <property type="project" value="TreeGrafter"/>
</dbReference>
<dbReference type="GO" id="GO:0005886">
    <property type="term" value="C:plasma membrane"/>
    <property type="evidence" value="ECO:0007669"/>
    <property type="project" value="TreeGrafter"/>
</dbReference>
<organism evidence="4">
    <name type="scientific">Caenorhabditis remanei</name>
    <name type="common">Caenorhabditis vulgaris</name>
    <dbReference type="NCBI Taxonomy" id="31234"/>
    <lineage>
        <taxon>Eukaryota</taxon>
        <taxon>Metazoa</taxon>
        <taxon>Ecdysozoa</taxon>
        <taxon>Nematoda</taxon>
        <taxon>Chromadorea</taxon>
        <taxon>Rhabditida</taxon>
        <taxon>Rhabditina</taxon>
        <taxon>Rhabditomorpha</taxon>
        <taxon>Rhabditoidea</taxon>
        <taxon>Rhabditidae</taxon>
        <taxon>Peloderinae</taxon>
        <taxon>Caenorhabditis</taxon>
    </lineage>
</organism>
<dbReference type="InterPro" id="IPR024079">
    <property type="entry name" value="MetalloPept_cat_dom_sf"/>
</dbReference>
<dbReference type="EMBL" id="DS268424">
    <property type="protein sequence ID" value="EFO91356.1"/>
    <property type="molecule type" value="Genomic_DNA"/>
</dbReference>
<keyword evidence="1" id="KW-0472">Membrane</keyword>
<dbReference type="FunCoup" id="E3M4X6">
    <property type="interactions" value="476"/>
</dbReference>
<dbReference type="SUPFAM" id="SSF55486">
    <property type="entry name" value="Metalloproteases ('zincins'), catalytic domain"/>
    <property type="match status" value="1"/>
</dbReference>
<dbReference type="GO" id="GO:0004222">
    <property type="term" value="F:metalloendopeptidase activity"/>
    <property type="evidence" value="ECO:0007669"/>
    <property type="project" value="InterPro"/>
</dbReference>
<gene>
    <name evidence="3" type="ORF">CRE_11828</name>
</gene>
<proteinExistence type="predicted"/>
<dbReference type="Gene3D" id="3.40.390.10">
    <property type="entry name" value="Collagenase (Catalytic Domain)"/>
    <property type="match status" value="1"/>
</dbReference>
<accession>E3M4X6</accession>
<dbReference type="eggNOG" id="KOG3624">
    <property type="taxonomic scope" value="Eukaryota"/>
</dbReference>
<feature type="domain" description="Peptidase M13 C-terminal" evidence="2">
    <location>
        <begin position="301"/>
        <end position="479"/>
    </location>
</feature>
<dbReference type="InParanoid" id="E3M4X6"/>
<feature type="transmembrane region" description="Helical" evidence="1">
    <location>
        <begin position="401"/>
        <end position="419"/>
    </location>
</feature>
<evidence type="ECO:0000256" key="1">
    <source>
        <dbReference type="SAM" id="Phobius"/>
    </source>
</evidence>
<dbReference type="PROSITE" id="PS51885">
    <property type="entry name" value="NEPRILYSIN"/>
    <property type="match status" value="1"/>
</dbReference>
<evidence type="ECO:0000313" key="4">
    <source>
        <dbReference type="Proteomes" id="UP000008281"/>
    </source>
</evidence>
<evidence type="ECO:0000259" key="2">
    <source>
        <dbReference type="Pfam" id="PF01431"/>
    </source>
</evidence>
<dbReference type="Proteomes" id="UP000008281">
    <property type="component" value="Unassembled WGS sequence"/>
</dbReference>
<protein>
    <recommendedName>
        <fullName evidence="2">Peptidase M13 C-terminal domain-containing protein</fullName>
    </recommendedName>
</protein>
<dbReference type="AlphaFoldDB" id="E3M4X6"/>
<keyword evidence="1" id="KW-0812">Transmembrane</keyword>
<dbReference type="PANTHER" id="PTHR11733">
    <property type="entry name" value="ZINC METALLOPROTEASE FAMILY M13 NEPRILYSIN-RELATED"/>
    <property type="match status" value="1"/>
</dbReference>
<dbReference type="MEROPS" id="M13.A27"/>
<name>E3M4X6_CAERE</name>
<keyword evidence="4" id="KW-1185">Reference proteome</keyword>
<dbReference type="PANTHER" id="PTHR11733:SF233">
    <property type="entry name" value="PEPTIDASE M13 C-TERMINAL DOMAIN-CONTAINING PROTEIN"/>
    <property type="match status" value="1"/>
</dbReference>
<dbReference type="InterPro" id="IPR000718">
    <property type="entry name" value="Peptidase_M13"/>
</dbReference>
<dbReference type="OMA" id="HCELYGS"/>
<reference evidence="3" key="1">
    <citation type="submission" date="2007-07" db="EMBL/GenBank/DDBJ databases">
        <title>PCAP assembly of the Caenorhabditis remanei genome.</title>
        <authorList>
            <consortium name="The Caenorhabditis remanei Sequencing Consortium"/>
            <person name="Wilson R.K."/>
        </authorList>
    </citation>
    <scope>NUCLEOTIDE SEQUENCE [LARGE SCALE GENOMIC DNA]</scope>
    <source>
        <strain evidence="3">PB4641</strain>
    </source>
</reference>
<evidence type="ECO:0000313" key="3">
    <source>
        <dbReference type="EMBL" id="EFO91356.1"/>
    </source>
</evidence>
<dbReference type="HOGENOM" id="CLU_041717_0_0_1"/>